<dbReference type="EMBL" id="MN739116">
    <property type="protein sequence ID" value="QHS89691.1"/>
    <property type="molecule type" value="Genomic_DNA"/>
</dbReference>
<accession>A0A6C0BD58</accession>
<name>A0A6C0BD58_9ZZZZ</name>
<reference evidence="2" key="1">
    <citation type="journal article" date="2020" name="Nature">
        <title>Giant virus diversity and host interactions through global metagenomics.</title>
        <authorList>
            <person name="Schulz F."/>
            <person name="Roux S."/>
            <person name="Paez-Espino D."/>
            <person name="Jungbluth S."/>
            <person name="Walsh D.A."/>
            <person name="Denef V.J."/>
            <person name="McMahon K.D."/>
            <person name="Konstantinidis K.T."/>
            <person name="Eloe-Fadrosh E.A."/>
            <person name="Kyrpides N.C."/>
            <person name="Woyke T."/>
        </authorList>
    </citation>
    <scope>NUCLEOTIDE SEQUENCE</scope>
    <source>
        <strain evidence="2">GVMAG-M-3300010160-26</strain>
    </source>
</reference>
<protein>
    <submittedName>
        <fullName evidence="2">Uncharacterized protein</fullName>
    </submittedName>
</protein>
<feature type="compositionally biased region" description="Acidic residues" evidence="1">
    <location>
        <begin position="1"/>
        <end position="17"/>
    </location>
</feature>
<proteinExistence type="predicted"/>
<feature type="region of interest" description="Disordered" evidence="1">
    <location>
        <begin position="1"/>
        <end position="60"/>
    </location>
</feature>
<evidence type="ECO:0000313" key="2">
    <source>
        <dbReference type="EMBL" id="QHS89691.1"/>
    </source>
</evidence>
<feature type="compositionally biased region" description="Low complexity" evidence="1">
    <location>
        <begin position="1474"/>
        <end position="1518"/>
    </location>
</feature>
<sequence length="2716" mass="310125">MSDNDSDGVEQLDDTFSDESLSNDISPHDGMGGGTRLKRKTAPKQGSRVNSSHSSELDKLDKFDKSTHALEKQTQIRKMAKILSKVLGITGDIDIMSISDIQKKVKSTVPNNPKAWRVQNDKQHELCVTLAHAVNAVAGRDVISTKLPTSEICDKSADFINSLFTGMNSEFITISRDVKERVDAIETLLKLLESGRSKVEISGNKMQVTDPEFKPLLRLMDEVIKELNFQLSHLRNILNVSVMPTETGLMALFERQAVLKNFLDRTQSTQPGSQAYGSRLVSVLNSLELVTSATDLVHNALKDIGMSVAEYKKIATYDELESKLLSHLARISKSSPTYIIFDKFYRAADVLRRNDYRRETISKAIAGGFESTGGYDGGAKSKRRKGGGYDKMYNEADGSVDNQYVVNPSDRMTKLEKTRENIVETYVTKLEGQFDQFFNAVDHLAMKFGSTVKLNKELDLFIDALTGLVDLPSLRNDGKDGDDKASSFVKNVLGMENQVYEVGKDLFLSKLERIKTALKAVSGDTKDANTAISSIIGFTDEVYDLIQTTRKIKTFEPTNYSGGRAKKISVFTSNDLDKFIFGLRRRVFTARIKENFKMIDTSVFNKEYENMLGKFMAAKKQRAYDIINNVEVKKLTTTPGITKEDLKSKVQLLLATEAIDLYLGYFSDTLIKNPDDIQDILKLIEPLKQIKSAKPEDHGHLKNLVALFIYIGEKFGGVNLRDKSPLSPKLLFKYLSKHVKIDVNSDKGGVRNFKFINEELDQLYRLTLQAMIGKILACIEGYSAIYARSGTQKIDRKVRLLVGAGNENITIIDDAFEGYIKIPLLIEFYRKVFYDDDTKDKKFGVLPKSTSGLVSNLIDTIFKLDKDPVYTNEEVKLVILEVNSLYNSCTSNDKFREMLYMVVNDMNFRYGLYNIEDMKKYKDDNEQRLGEYKKFPHEKNSAAHLLEDNGRLDGEPYMPSSKFSTSKGKNDIKNIKNNVNTDYTLVSEFIKKITNAMDDADVKSHSYFKIYYLMKLFKEKKTKDEKFNFIKKNLQTGSNVEEVAIKKLFVEVYFSQLVMTLGVYHELFDDLSSPSYIVIPPLINSGLISYEVSNGSVHWDVSNLIEYVDSLYKLIDKLRMNIDEDDDTLIRNTTVLESTKNFKKNKSKITTKLNEFLGTIIKPKSNFVEINKIVQDTSYFAESDDFIQQMLAISYNKKLTDISVFDTAGKVTSVKTGGNSHYDKNKNSQYKRHIKGGVITESDRIKGESKLRKVINTYGKLQLKYDNKLFDVNVLREFINCGGNLTMFVLPDNIIENVFINLGNLKEYSLLRTITNNYTSDETLSTVLANYFSKILTETNPVMWIETINKFVDDNVKTCSNFLLTPNQKKALADEINTDVKNIYLLSVNKCIEFLKNLQITKNEIDRNINNLQDTNLVMDLINLDPLTGGTPGGVSEDVKGYTNKKHPEFKLLHEIFKKFNNIKIEYKDVSDSSSSFEFSRTSPSYISSPPEFSSTSPSYISSPPEISRTSPSDSSVSRNATNTDTFIGGEDDVINDIVINNKLNNDNCDEIFKSILSLFNDPLTTLNNITNSVLHLELYYAIMKNFDNKTLIANIELPEVKKKIKSAIDIFYKNNSNMFPEEYSDIYKKKNNYCIEILRACNFDKINDYMNNLNTEVVIDITYDFYLLYLFTKPHVEKEDGITDNWVTSSIKKIYKSKNTTDEFKLFLLVSLYDTTQFLLISNLLKEYMMGYYIDESYHRTAVDKLDTVATNFNSAFTKLDLENIKTDMLSLLEKQDNLILLKKIINVFDDKDDILRYINENSSQEFKIRIQQMLHKIYKDILIKFDLNIDEGAIQDVYDQEVKDKIAEISASIDNSNLQNYLNNINTIGGYNNAKGIINSMEIMFGNNEAINDVLGYVINFILFNESLAINGVNVDFIFSFTSIINYITTNMSVIKTQLILFYFENNRDIERIVNMEGNDDIIPLIYKLNKLTSIEIYNAIDTKKNIFTSLIGTFVVQCRVYYDYYYDKNFTKVYNGNILDIYSKKNMINIEHLKEVAEFNKKITDTIVKLHTVNLEFNENLSNGRQMKIGTGLTSENLNINGKFNNYLDISTVLVKSQKILIGDGDIKPNLGSTLDTTLSRVDSRDLRLFKNYYNHIDKNKTITDYITKSGGAVTNSIRELVNEALYEQGITDPNVLNFILELLEANGSDIIELYTLITNLQANNKNTIKDLYTRLTEILDISIKGNIYDVSTPVIPNMKENNVISVLTWFNSFLYSYISDVFDKNSEVVYGKLLIDFANSASDAVYNGKGFSRTSRNPANPNERQMEAANYNYIIRDPIDVRTAMVLRRIVREKDAKGLISRWIVQNVADMTSYYKDRLRMVLPYYQTHLNIFSEHCTLLREVIIEYSKTDVKDAVDVYDILKAQEHTDYPEVKYFMPDTKTSKNIVKKSEYFHAVLKKFENYAKILKIGITNTLRDLDDSVVVGNTYYDSINDYVNVNGMEPLVLFVPNMDSLTNILNPNSLFRSVPTSDEFKYLYMFKSVGYEKYDLSRTHQILNLFNSVNSTTISKELFEEVSRAIFLGIGVIMNIQIQIPTIENLMPVDKIENDSIHKIIQFRETSNQIKTLTRDNNTAKDRDAIIKSTVTELNINPVNLKALTRNIPLANIYRYADLANLYNNEVKSDIDIDRGYGFDDPIIYSERVIDSLRQIIKKALTAQETSDTREGLMAIYDE</sequence>
<organism evidence="2">
    <name type="scientific">viral metagenome</name>
    <dbReference type="NCBI Taxonomy" id="1070528"/>
    <lineage>
        <taxon>unclassified sequences</taxon>
        <taxon>metagenomes</taxon>
        <taxon>organismal metagenomes</taxon>
    </lineage>
</organism>
<feature type="region of interest" description="Disordered" evidence="1">
    <location>
        <begin position="1474"/>
        <end position="1524"/>
    </location>
</feature>
<evidence type="ECO:0000256" key="1">
    <source>
        <dbReference type="SAM" id="MobiDB-lite"/>
    </source>
</evidence>